<dbReference type="AlphaFoldDB" id="A0A0N1NZ56"/>
<accession>A0A0N1NZ56</accession>
<keyword evidence="3" id="KW-1185">Reference proteome</keyword>
<reference evidence="2 3" key="1">
    <citation type="submission" date="2015-06" db="EMBL/GenBank/DDBJ databases">
        <title>Draft genome of the ant-associated black yeast Phialophora attae CBS 131958.</title>
        <authorList>
            <person name="Moreno L.F."/>
            <person name="Stielow B.J."/>
            <person name="de Hoog S."/>
            <person name="Vicente V.A."/>
            <person name="Weiss V.A."/>
            <person name="de Vries M."/>
            <person name="Cruz L.M."/>
            <person name="Souza E.M."/>
        </authorList>
    </citation>
    <scope>NUCLEOTIDE SEQUENCE [LARGE SCALE GENOMIC DNA]</scope>
    <source>
        <strain evidence="2 3">CBS 131958</strain>
    </source>
</reference>
<protein>
    <recommendedName>
        <fullName evidence="4">RING-type domain-containing protein</fullName>
    </recommendedName>
</protein>
<sequence length="321" mass="35875">MPSSLFMDLVRELYADDPEAIANFQAFADNRSGNPYANPAMEISARRFRRHLNRNESSAAPSPAAVLAAIPYEEEPAQQQGELTAGSQSTSYDSDRTLVPPVDEDSYFVEEVIATKFNAENKALAFTVAIPCAHGNTSTCPCSRVPHESPTRTIDRDSDVEDCPMCQLDEPYEVGERVVQVECFCRRFFHAECLVRAHCSKLETESRMNCPFCHARWFVDDDCTVIYDQPEIELEREQQWLAILGLGAEADHEAEHDTEIEPEQEAGHEGEQEAEGVALQEADREAEAQVQQQAGMESEAEGHSERAPKRRRIDATNSSGF</sequence>
<evidence type="ECO:0008006" key="4">
    <source>
        <dbReference type="Google" id="ProtNLM"/>
    </source>
</evidence>
<dbReference type="EMBL" id="LFJN01000020">
    <property type="protein sequence ID" value="KPI38223.1"/>
    <property type="molecule type" value="Genomic_DNA"/>
</dbReference>
<gene>
    <name evidence="2" type="ORF">AB675_1057</name>
</gene>
<feature type="region of interest" description="Disordered" evidence="1">
    <location>
        <begin position="251"/>
        <end position="321"/>
    </location>
</feature>
<name>A0A0N1NZ56_9EURO</name>
<feature type="compositionally biased region" description="Polar residues" evidence="1">
    <location>
        <begin position="77"/>
        <end position="92"/>
    </location>
</feature>
<dbReference type="GeneID" id="28731231"/>
<feature type="region of interest" description="Disordered" evidence="1">
    <location>
        <begin position="76"/>
        <end position="97"/>
    </location>
</feature>
<feature type="compositionally biased region" description="Basic and acidic residues" evidence="1">
    <location>
        <begin position="251"/>
        <end position="271"/>
    </location>
</feature>
<dbReference type="VEuPathDB" id="FungiDB:AB675_1057"/>
<dbReference type="RefSeq" id="XP_017998186.1">
    <property type="nucleotide sequence ID" value="XM_018139361.1"/>
</dbReference>
<dbReference type="Proteomes" id="UP000038010">
    <property type="component" value="Unassembled WGS sequence"/>
</dbReference>
<proteinExistence type="predicted"/>
<organism evidence="2 3">
    <name type="scientific">Cyphellophora attinorum</name>
    <dbReference type="NCBI Taxonomy" id="1664694"/>
    <lineage>
        <taxon>Eukaryota</taxon>
        <taxon>Fungi</taxon>
        <taxon>Dikarya</taxon>
        <taxon>Ascomycota</taxon>
        <taxon>Pezizomycotina</taxon>
        <taxon>Eurotiomycetes</taxon>
        <taxon>Chaetothyriomycetidae</taxon>
        <taxon>Chaetothyriales</taxon>
        <taxon>Cyphellophoraceae</taxon>
        <taxon>Cyphellophora</taxon>
    </lineage>
</organism>
<comment type="caution">
    <text evidence="2">The sequence shown here is derived from an EMBL/GenBank/DDBJ whole genome shotgun (WGS) entry which is preliminary data.</text>
</comment>
<evidence type="ECO:0000313" key="2">
    <source>
        <dbReference type="EMBL" id="KPI38223.1"/>
    </source>
</evidence>
<evidence type="ECO:0000256" key="1">
    <source>
        <dbReference type="SAM" id="MobiDB-lite"/>
    </source>
</evidence>
<evidence type="ECO:0000313" key="3">
    <source>
        <dbReference type="Proteomes" id="UP000038010"/>
    </source>
</evidence>